<dbReference type="Proteomes" id="UP000218891">
    <property type="component" value="Plasmid pP36_d"/>
</dbReference>
<reference evidence="2 3" key="1">
    <citation type="journal article" date="2017" name="Front. Microbiol.">
        <title>Phaeobacter piscinae sp. nov., a species of the Roseobacter group and potential aquaculture probiont.</title>
        <authorList>
            <person name="Sonnenschein E.C."/>
            <person name="Phippen C.B.W."/>
            <person name="Nielsen K.F."/>
            <person name="Mateiu R.V."/>
            <person name="Melchiorsen J."/>
            <person name="Gram L."/>
            <person name="Overmann J."/>
            <person name="Freese H.M."/>
        </authorList>
    </citation>
    <scope>NUCLEOTIDE SEQUENCE [LARGE SCALE GENOMIC DNA]</scope>
    <source>
        <strain evidence="2 3">P36</strain>
    </source>
</reference>
<keyword evidence="3" id="KW-1185">Reference proteome</keyword>
<evidence type="ECO:0000256" key="1">
    <source>
        <dbReference type="SAM" id="MobiDB-lite"/>
    </source>
</evidence>
<feature type="compositionally biased region" description="Polar residues" evidence="1">
    <location>
        <begin position="15"/>
        <end position="29"/>
    </location>
</feature>
<accession>A0ABM6PJX9</accession>
<evidence type="ECO:0000313" key="3">
    <source>
        <dbReference type="Proteomes" id="UP000218891"/>
    </source>
</evidence>
<feature type="compositionally biased region" description="Basic and acidic residues" evidence="1">
    <location>
        <begin position="66"/>
        <end position="80"/>
    </location>
</feature>
<protein>
    <submittedName>
        <fullName evidence="2">Uncharacterized protein</fullName>
    </submittedName>
</protein>
<dbReference type="EMBL" id="CP010647">
    <property type="protein sequence ID" value="ATG37973.1"/>
    <property type="molecule type" value="Genomic_DNA"/>
</dbReference>
<organism evidence="2 3">
    <name type="scientific">Phaeobacter piscinae</name>
    <dbReference type="NCBI Taxonomy" id="1580596"/>
    <lineage>
        <taxon>Bacteria</taxon>
        <taxon>Pseudomonadati</taxon>
        <taxon>Pseudomonadota</taxon>
        <taxon>Alphaproteobacteria</taxon>
        <taxon>Rhodobacterales</taxon>
        <taxon>Roseobacteraceae</taxon>
        <taxon>Phaeobacter</taxon>
    </lineage>
</organism>
<feature type="region of interest" description="Disordered" evidence="1">
    <location>
        <begin position="1"/>
        <end position="88"/>
    </location>
</feature>
<evidence type="ECO:0000313" key="2">
    <source>
        <dbReference type="EMBL" id="ATG37973.1"/>
    </source>
</evidence>
<proteinExistence type="predicted"/>
<reference evidence="2 3" key="4">
    <citation type="journal article" date="2018" name="Environ. Microbiol. Rep.">
        <title>Phylogenetic distribution of roseobacticides in the Roseobacter group and their effect on microalgae.</title>
        <authorList>
            <person name="Sonnenschein E.C."/>
            <person name="Phippen C.B."/>
            <person name="Bentzon-Tilia M."/>
            <person name="Rasmussen S.A."/>
            <person name="Nielsen K.F."/>
            <person name="Gram L."/>
        </authorList>
    </citation>
    <scope>NUCLEOTIDE SEQUENCE [LARGE SCALE GENOMIC DNA]</scope>
    <source>
        <strain evidence="2 3">P36</strain>
    </source>
</reference>
<reference evidence="2 3" key="3">
    <citation type="journal article" date="2017" name="Int. J. Syst. Evol. Microbiol.">
        <title>Adaptation of Surface-Associated Bacteria to the Open Ocean: A Genomically Distinct Subpopulation of Phaeobacter gallaeciensis Colonizes Pacific Mesozooplankton.</title>
        <authorList>
            <person name="Freese H.M."/>
            <person name="Methner A."/>
            <person name="Overmann J."/>
        </authorList>
    </citation>
    <scope>NUCLEOTIDE SEQUENCE [LARGE SCALE GENOMIC DNA]</scope>
    <source>
        <strain evidence="2 3">P36</strain>
    </source>
</reference>
<name>A0ABM6PJX9_9RHOB</name>
<geneLocation type="plasmid" evidence="2 3">
    <name>pP36_d</name>
</geneLocation>
<dbReference type="RefSeq" id="WP_145957836.1">
    <property type="nucleotide sequence ID" value="NZ_CP010647.1"/>
</dbReference>
<sequence length="211" mass="23501">MVRKKRPNIQGHNPDYSTNFTSPRETGSSFAAGASERAAPPPEPATPAPVDTDSAAHKPAPTNPESSEKAKDAIPPKVKPETVNPRPKVKVEIKRETRLDAAVTIEQSKKLAALEGQGVSTRDVIVLAGRRATARFELKPQFIEKPEANRLPMRDGYHTTKRLPANVLDDLREKHDPLRLQSDTAMVRGQFEPLFWTCLDEVIEELRQKTR</sequence>
<keyword evidence="2" id="KW-0614">Plasmid</keyword>
<gene>
    <name evidence="2" type="ORF">PhaeoP36_03897</name>
</gene>
<reference evidence="2 3" key="2">
    <citation type="journal article" date="2017" name="Genome Biol. Evol.">
        <title>Trajectories and Drivers of Genome Evolution in Surface-Associated Marine Phaeobacter.</title>
        <authorList>
            <person name="Freese H.M."/>
            <person name="Sikorski J."/>
            <person name="Bunk B."/>
            <person name="Scheuner C."/>
            <person name="Meier-Kolthoff J.P."/>
            <person name="Sproer C."/>
            <person name="Gram L."/>
            <person name="Overmann J."/>
        </authorList>
    </citation>
    <scope>NUCLEOTIDE SEQUENCE [LARGE SCALE GENOMIC DNA]</scope>
    <source>
        <strain evidence="2 3">P36</strain>
    </source>
</reference>